<accession>A0A9W4XSN0</accession>
<evidence type="ECO:0000313" key="2">
    <source>
        <dbReference type="Proteomes" id="UP001152607"/>
    </source>
</evidence>
<proteinExistence type="predicted"/>
<keyword evidence="2" id="KW-1185">Reference proteome</keyword>
<protein>
    <submittedName>
        <fullName evidence="1">Uncharacterized protein</fullName>
    </submittedName>
</protein>
<comment type="caution">
    <text evidence="1">The sequence shown here is derived from an EMBL/GenBank/DDBJ whole genome shotgun (WGS) entry which is preliminary data.</text>
</comment>
<organism evidence="1 2">
    <name type="scientific">Periconia digitata</name>
    <dbReference type="NCBI Taxonomy" id="1303443"/>
    <lineage>
        <taxon>Eukaryota</taxon>
        <taxon>Fungi</taxon>
        <taxon>Dikarya</taxon>
        <taxon>Ascomycota</taxon>
        <taxon>Pezizomycotina</taxon>
        <taxon>Dothideomycetes</taxon>
        <taxon>Pleosporomycetidae</taxon>
        <taxon>Pleosporales</taxon>
        <taxon>Massarineae</taxon>
        <taxon>Periconiaceae</taxon>
        <taxon>Periconia</taxon>
    </lineage>
</organism>
<dbReference type="EMBL" id="CAOQHR010000002">
    <property type="protein sequence ID" value="CAI6331028.1"/>
    <property type="molecule type" value="Genomic_DNA"/>
</dbReference>
<dbReference type="Proteomes" id="UP001152607">
    <property type="component" value="Unassembled WGS sequence"/>
</dbReference>
<sequence>MESLYVTHAPLPQPHAYESRHQSACCQRPPLSNTQMTFFFLALLFFPACHLRAGMSRGPGPSAPPVFHRSQKKKTALHNTFFSFLRYKRRHRFAMLTALFHHRSLHFLITSKTAAGVGSSGVIWKPTRFVIAVWMVVLVWFV</sequence>
<name>A0A9W4XSN0_9PLEO</name>
<gene>
    <name evidence="1" type="ORF">PDIGIT_LOCUS4370</name>
</gene>
<evidence type="ECO:0000313" key="1">
    <source>
        <dbReference type="EMBL" id="CAI6331028.1"/>
    </source>
</evidence>
<dbReference type="AlphaFoldDB" id="A0A9W4XSN0"/>
<reference evidence="1" key="1">
    <citation type="submission" date="2023-01" db="EMBL/GenBank/DDBJ databases">
        <authorList>
            <person name="Van Ghelder C."/>
            <person name="Rancurel C."/>
        </authorList>
    </citation>
    <scope>NUCLEOTIDE SEQUENCE</scope>
    <source>
        <strain evidence="1">CNCM I-4278</strain>
    </source>
</reference>